<evidence type="ECO:0000256" key="6">
    <source>
        <dbReference type="ARBA" id="ARBA00023077"/>
    </source>
</evidence>
<dbReference type="InterPro" id="IPR012910">
    <property type="entry name" value="Plug_dom"/>
</dbReference>
<evidence type="ECO:0000256" key="1">
    <source>
        <dbReference type="ARBA" id="ARBA00004571"/>
    </source>
</evidence>
<dbReference type="OrthoDB" id="9768177at2"/>
<evidence type="ECO:0000259" key="15">
    <source>
        <dbReference type="Pfam" id="PF07715"/>
    </source>
</evidence>
<evidence type="ECO:0000256" key="9">
    <source>
        <dbReference type="ARBA" id="ARBA00023237"/>
    </source>
</evidence>
<evidence type="ECO:0000259" key="14">
    <source>
        <dbReference type="Pfam" id="PF00593"/>
    </source>
</evidence>
<dbReference type="PROSITE" id="PS52016">
    <property type="entry name" value="TONB_DEPENDENT_REC_3"/>
    <property type="match status" value="1"/>
</dbReference>
<evidence type="ECO:0000256" key="7">
    <source>
        <dbReference type="ARBA" id="ARBA00023136"/>
    </source>
</evidence>
<dbReference type="GO" id="GO:0044718">
    <property type="term" value="P:siderophore transmembrane transport"/>
    <property type="evidence" value="ECO:0007669"/>
    <property type="project" value="TreeGrafter"/>
</dbReference>
<dbReference type="InterPro" id="IPR037066">
    <property type="entry name" value="Plug_dom_sf"/>
</dbReference>
<evidence type="ECO:0000256" key="5">
    <source>
        <dbReference type="ARBA" id="ARBA00022729"/>
    </source>
</evidence>
<feature type="region of interest" description="Disordered" evidence="12">
    <location>
        <begin position="188"/>
        <end position="208"/>
    </location>
</feature>
<dbReference type="PANTHER" id="PTHR30069">
    <property type="entry name" value="TONB-DEPENDENT OUTER MEMBRANE RECEPTOR"/>
    <property type="match status" value="1"/>
</dbReference>
<dbReference type="GO" id="GO:0009279">
    <property type="term" value="C:cell outer membrane"/>
    <property type="evidence" value="ECO:0007669"/>
    <property type="project" value="UniProtKB-SubCell"/>
</dbReference>
<keyword evidence="3 10" id="KW-1134">Transmembrane beta strand</keyword>
<evidence type="ECO:0000256" key="10">
    <source>
        <dbReference type="PROSITE-ProRule" id="PRU01360"/>
    </source>
</evidence>
<evidence type="ECO:0000256" key="4">
    <source>
        <dbReference type="ARBA" id="ARBA00022692"/>
    </source>
</evidence>
<keyword evidence="6 11" id="KW-0798">TonB box</keyword>
<dbReference type="RefSeq" id="WP_136151629.1">
    <property type="nucleotide sequence ID" value="NZ_CP038810.1"/>
</dbReference>
<dbReference type="Gene3D" id="2.40.170.20">
    <property type="entry name" value="TonB-dependent receptor, beta-barrel domain"/>
    <property type="match status" value="1"/>
</dbReference>
<evidence type="ECO:0000256" key="3">
    <source>
        <dbReference type="ARBA" id="ARBA00022452"/>
    </source>
</evidence>
<evidence type="ECO:0000256" key="12">
    <source>
        <dbReference type="SAM" id="MobiDB-lite"/>
    </source>
</evidence>
<dbReference type="NCBIfam" id="TIGR04056">
    <property type="entry name" value="OMP_RagA_SusC"/>
    <property type="match status" value="1"/>
</dbReference>
<dbReference type="GO" id="GO:0015344">
    <property type="term" value="F:siderophore uptake transmembrane transporter activity"/>
    <property type="evidence" value="ECO:0007669"/>
    <property type="project" value="TreeGrafter"/>
</dbReference>
<dbReference type="InterPro" id="IPR000531">
    <property type="entry name" value="Beta-barrel_TonB"/>
</dbReference>
<organism evidence="16 17">
    <name type="scientific">Flavobacterium sangjuense</name>
    <dbReference type="NCBI Taxonomy" id="2518177"/>
    <lineage>
        <taxon>Bacteria</taxon>
        <taxon>Pseudomonadati</taxon>
        <taxon>Bacteroidota</taxon>
        <taxon>Flavobacteriia</taxon>
        <taxon>Flavobacteriales</taxon>
        <taxon>Flavobacteriaceae</taxon>
        <taxon>Flavobacterium</taxon>
    </lineage>
</organism>
<evidence type="ECO:0000256" key="13">
    <source>
        <dbReference type="SAM" id="SignalP"/>
    </source>
</evidence>
<keyword evidence="4 10" id="KW-0812">Transmembrane</keyword>
<dbReference type="PANTHER" id="PTHR30069:SF29">
    <property type="entry name" value="HEMOGLOBIN AND HEMOGLOBIN-HAPTOGLOBIN-BINDING PROTEIN 1-RELATED"/>
    <property type="match status" value="1"/>
</dbReference>
<dbReference type="Gene3D" id="2.170.130.10">
    <property type="entry name" value="TonB-dependent receptor, plug domain"/>
    <property type="match status" value="1"/>
</dbReference>
<dbReference type="Pfam" id="PF13715">
    <property type="entry name" value="CarbopepD_reg_2"/>
    <property type="match status" value="1"/>
</dbReference>
<proteinExistence type="inferred from homology"/>
<dbReference type="InterPro" id="IPR039426">
    <property type="entry name" value="TonB-dep_rcpt-like"/>
</dbReference>
<dbReference type="InterPro" id="IPR008969">
    <property type="entry name" value="CarboxyPept-like_regulatory"/>
</dbReference>
<feature type="signal peptide" evidence="13">
    <location>
        <begin position="1"/>
        <end position="22"/>
    </location>
</feature>
<keyword evidence="7 10" id="KW-0472">Membrane</keyword>
<dbReference type="Pfam" id="PF00593">
    <property type="entry name" value="TonB_dep_Rec_b-barrel"/>
    <property type="match status" value="1"/>
</dbReference>
<comment type="subcellular location">
    <subcellularLocation>
        <location evidence="1 10">Cell outer membrane</location>
        <topology evidence="1 10">Multi-pass membrane protein</topology>
    </subcellularLocation>
</comment>
<keyword evidence="8" id="KW-0675">Receptor</keyword>
<dbReference type="InterPro" id="IPR023997">
    <property type="entry name" value="TonB-dep_OMP_SusC/RagA_CS"/>
</dbReference>
<keyword evidence="5 13" id="KW-0732">Signal</keyword>
<evidence type="ECO:0000256" key="2">
    <source>
        <dbReference type="ARBA" id="ARBA00022448"/>
    </source>
</evidence>
<sequence length="1088" mass="118866">MKTKLNGFLTLFIALLVQISFAQDRVVSGVVSDNGGLPIPGVNVLVKGTTLGTQTDIDGKYAVNATPTQTLVFNFVGMKSQEIVASSTTINVKMSEDAVELEGVVVTALGISREKKSLGYATQKVDGSSIAAVKSDNFANALSGKVSGLQIKRTTNFGGSTNVVIRGNASLTGNNQALFVIDGVPVSNNNSNSRDQQQTGNGFDYGNAASDINPEDIESVNVLKGSAASALYGSRAANGVIMITTKKGSKKAKGYSITVNSSLTTGSIDKSTFVKYQNKYGGGYGPYYGPDGDSYLDQIDIDGDGNLDLVTPLTEDASYGQAFDPNLLVYQWDAFYPESPNYLQATPWVNAKKGPISFFEKPKTYTNSFSVDKGFDGGYLRFGATNLDQSGLLPNSSLKRNTFTLNSSILINEKLTVAGYANFTKTNTIGRNNTGYNDNIAGNFRQWWQTNVDIKSLANAYFDTGRNVTWNPNSYQNPTPIFWDNPYFQRYENFQNDERNRFIGNASLNYKLNSWLDIYGRISVDTYDELQEERRAVGSVPTDFGIGEGSDYSSNRNPAGSGYSRKNISFGEYNYDLMLNYNKDLTTKINLKGVVGLNVRRSYYQSIWAATNGGISIPGLYSLQNTASPLLAPVERDETIGVDGLYGSASFGYDNYLFLEGTLRRDHSSTLPSNNSTYYYPSVSTSFVFSEFVKPSWLSFGKVRLNYAEVGNSPGFDRVLDTYAVNTAFGSASASIKDTKNNPNLKPEKTQSIEAGLEVSMFKKRLGFDLSYYNSKSLDQIIPLRVTSSTGYLYQLINAGEIQNKGIEVSLNGTPVKTANFSWDVNLNWSKNKSEVISLLDGIDNLQLGSFQGGVTINAQVGQPYGVIYGTDYTYIDGQRVVDDSNGQYIKTDTSDHVIGDANPDWIGGLNNRFTYKNLSFEFLIDVQKGGDIFSLDRYYGLATGLYDDTVFTNDLGNPVRNSLADGGGFINPGVNPDGSVNETRIRADRFGAFGYRRGLPDRAFVYDASYVKLRQASISYSLSEKVLKNTFINGVTFSIIGTNLWIISKNLPDADPESGLGAGNLQGYSTGSLPSTRDIAFNVKLQF</sequence>
<keyword evidence="2 10" id="KW-0813">Transport</keyword>
<protein>
    <submittedName>
        <fullName evidence="16">Vitamin B12 transporter BtuB</fullName>
    </submittedName>
</protein>
<evidence type="ECO:0000313" key="17">
    <source>
        <dbReference type="Proteomes" id="UP000296862"/>
    </source>
</evidence>
<dbReference type="SUPFAM" id="SSF49464">
    <property type="entry name" value="Carboxypeptidase regulatory domain-like"/>
    <property type="match status" value="1"/>
</dbReference>
<dbReference type="NCBIfam" id="TIGR04057">
    <property type="entry name" value="SusC_RagA_signa"/>
    <property type="match status" value="1"/>
</dbReference>
<dbReference type="AlphaFoldDB" id="A0A4P7PS05"/>
<dbReference type="InterPro" id="IPR036942">
    <property type="entry name" value="Beta-barrel_TonB_sf"/>
</dbReference>
<feature type="chain" id="PRO_5020908518" evidence="13">
    <location>
        <begin position="23"/>
        <end position="1088"/>
    </location>
</feature>
<dbReference type="Proteomes" id="UP000296862">
    <property type="component" value="Chromosome"/>
</dbReference>
<dbReference type="InterPro" id="IPR023996">
    <property type="entry name" value="TonB-dep_OMP_SusC/RagA"/>
</dbReference>
<name>A0A4P7PS05_9FLAO</name>
<evidence type="ECO:0000313" key="16">
    <source>
        <dbReference type="EMBL" id="QBZ97681.1"/>
    </source>
</evidence>
<feature type="domain" description="TonB-dependent receptor-like beta-barrel" evidence="14">
    <location>
        <begin position="457"/>
        <end position="830"/>
    </location>
</feature>
<evidence type="ECO:0000256" key="11">
    <source>
        <dbReference type="RuleBase" id="RU003357"/>
    </source>
</evidence>
<keyword evidence="17" id="KW-1185">Reference proteome</keyword>
<dbReference type="Pfam" id="PF07715">
    <property type="entry name" value="Plug"/>
    <property type="match status" value="1"/>
</dbReference>
<evidence type="ECO:0000256" key="8">
    <source>
        <dbReference type="ARBA" id="ARBA00023170"/>
    </source>
</evidence>
<dbReference type="Gene3D" id="2.60.40.1120">
    <property type="entry name" value="Carboxypeptidase-like, regulatory domain"/>
    <property type="match status" value="1"/>
</dbReference>
<dbReference type="SUPFAM" id="SSF56935">
    <property type="entry name" value="Porins"/>
    <property type="match status" value="1"/>
</dbReference>
<dbReference type="EMBL" id="CP038810">
    <property type="protein sequence ID" value="QBZ97681.1"/>
    <property type="molecule type" value="Genomic_DNA"/>
</dbReference>
<gene>
    <name evidence="16" type="primary">btuB_4</name>
    <name evidence="16" type="ORF">GS03_01179</name>
</gene>
<reference evidence="16 17" key="1">
    <citation type="submission" date="2019-04" db="EMBL/GenBank/DDBJ databases">
        <title>Flavobacterium sp. GS03.</title>
        <authorList>
            <person name="Kim H."/>
        </authorList>
    </citation>
    <scope>NUCLEOTIDE SEQUENCE [LARGE SCALE GENOMIC DNA]</scope>
    <source>
        <strain evidence="16 17">GS03</strain>
    </source>
</reference>
<dbReference type="KEGG" id="fsn:GS03_01179"/>
<accession>A0A4P7PS05</accession>
<comment type="similarity">
    <text evidence="10 11">Belongs to the TonB-dependent receptor family.</text>
</comment>
<feature type="domain" description="TonB-dependent receptor plug" evidence="15">
    <location>
        <begin position="115"/>
        <end position="240"/>
    </location>
</feature>
<keyword evidence="9 10" id="KW-0998">Cell outer membrane</keyword>